<feature type="transmembrane region" description="Helical" evidence="2">
    <location>
        <begin position="254"/>
        <end position="273"/>
    </location>
</feature>
<feature type="transmembrane region" description="Helical" evidence="2">
    <location>
        <begin position="202"/>
        <end position="223"/>
    </location>
</feature>
<feature type="region of interest" description="Disordered" evidence="1">
    <location>
        <begin position="72"/>
        <end position="101"/>
    </location>
</feature>
<feature type="transmembrane region" description="Helical" evidence="2">
    <location>
        <begin position="318"/>
        <end position="339"/>
    </location>
</feature>
<evidence type="ECO:0000313" key="3">
    <source>
        <dbReference type="EMBL" id="CAG7824734.1"/>
    </source>
</evidence>
<feature type="compositionally biased region" description="Basic residues" evidence="1">
    <location>
        <begin position="72"/>
        <end position="89"/>
    </location>
</feature>
<feature type="compositionally biased region" description="Basic residues" evidence="1">
    <location>
        <begin position="21"/>
        <end position="32"/>
    </location>
</feature>
<sequence>MPSHKDAHKVDHESSKSRSNTSHHRKKGKKIRSNKDTLKITSDQLNFLRQAEQENDIDVGIDEFGIGLVEKRMRKKKSKSKSKGLKLSRQKGSQKFGGHQNKVGIRSSLTSSALADVADDLREVGTNSTSEQSSVTIVSRKPVEKNRFSARLQAMFNSISGKEQKVYPLDDKRDSDARRVSTEHARKIRAKLGKSRKRVEHITYDLLVAIIIIRLITTLTIIYEYEEFSITLEYLLRLRKLNCLEVYDWITVDVWPLILLLYFTACCILPTLTSRELTKACIVWMLIQILYTGHRFFISQQYFFFREFFESPLSTIAMFIGHCILDVLSFTTVMVRYYYWANPCLERDRYSNTMLGDYLVNEYIQFMVQSSFIRKKTAVQRATAFQVMTVVRKLKEKYRSSGDGPSESAIQKEVNSAIHALQDWKKFPALRIIHSFEVKEKIMKEKLKLRRQRIREMKKKFHKLLEQQKKKDAGDKRKDRDLVVLNQQGQAVGIKANENSHLADVIRKLKAKKQQSYQNKRNALMKHAAVKKTAAKK</sequence>
<comment type="caution">
    <text evidence="3">The sequence shown here is derived from an EMBL/GenBank/DDBJ whole genome shotgun (WGS) entry which is preliminary data.</text>
</comment>
<dbReference type="AlphaFoldDB" id="A0A8J2LKD5"/>
<proteinExistence type="predicted"/>
<keyword evidence="2" id="KW-0812">Transmembrane</keyword>
<name>A0A8J2LKD5_9HEXA</name>
<keyword evidence="2" id="KW-0472">Membrane</keyword>
<reference evidence="3" key="1">
    <citation type="submission" date="2021-06" db="EMBL/GenBank/DDBJ databases">
        <authorList>
            <person name="Hodson N. C."/>
            <person name="Mongue J. A."/>
            <person name="Jaron S. K."/>
        </authorList>
    </citation>
    <scope>NUCLEOTIDE SEQUENCE</scope>
</reference>
<gene>
    <name evidence="3" type="ORF">AFUS01_LOCUS34878</name>
</gene>
<feature type="transmembrane region" description="Helical" evidence="2">
    <location>
        <begin position="280"/>
        <end position="298"/>
    </location>
</feature>
<keyword evidence="2" id="KW-1133">Transmembrane helix</keyword>
<evidence type="ECO:0000256" key="1">
    <source>
        <dbReference type="SAM" id="MobiDB-lite"/>
    </source>
</evidence>
<protein>
    <submittedName>
        <fullName evidence="3">Uncharacterized protein</fullName>
    </submittedName>
</protein>
<organism evidence="3 4">
    <name type="scientific">Allacma fusca</name>
    <dbReference type="NCBI Taxonomy" id="39272"/>
    <lineage>
        <taxon>Eukaryota</taxon>
        <taxon>Metazoa</taxon>
        <taxon>Ecdysozoa</taxon>
        <taxon>Arthropoda</taxon>
        <taxon>Hexapoda</taxon>
        <taxon>Collembola</taxon>
        <taxon>Symphypleona</taxon>
        <taxon>Sminthuridae</taxon>
        <taxon>Allacma</taxon>
    </lineage>
</organism>
<evidence type="ECO:0000313" key="4">
    <source>
        <dbReference type="Proteomes" id="UP000708208"/>
    </source>
</evidence>
<accession>A0A8J2LKD5</accession>
<dbReference type="EMBL" id="CAJVCH010533784">
    <property type="protein sequence ID" value="CAG7824734.1"/>
    <property type="molecule type" value="Genomic_DNA"/>
</dbReference>
<feature type="region of interest" description="Disordered" evidence="1">
    <location>
        <begin position="1"/>
        <end position="39"/>
    </location>
</feature>
<dbReference type="Proteomes" id="UP000708208">
    <property type="component" value="Unassembled WGS sequence"/>
</dbReference>
<feature type="compositionally biased region" description="Basic and acidic residues" evidence="1">
    <location>
        <begin position="1"/>
        <end position="16"/>
    </location>
</feature>
<keyword evidence="4" id="KW-1185">Reference proteome</keyword>
<evidence type="ECO:0000256" key="2">
    <source>
        <dbReference type="SAM" id="Phobius"/>
    </source>
</evidence>